<dbReference type="EMBL" id="RQYC01000021">
    <property type="protein sequence ID" value="RRD89202.1"/>
    <property type="molecule type" value="Genomic_DNA"/>
</dbReference>
<evidence type="ECO:0000256" key="1">
    <source>
        <dbReference type="SAM" id="SignalP"/>
    </source>
</evidence>
<dbReference type="InterPro" id="IPR053147">
    <property type="entry name" value="Hsp_HslJ-like"/>
</dbReference>
<accession>A0A3P2A1B0</accession>
<dbReference type="AlphaFoldDB" id="A0A3P2A1B0"/>
<evidence type="ECO:0000259" key="2">
    <source>
        <dbReference type="Pfam" id="PF03724"/>
    </source>
</evidence>
<keyword evidence="1" id="KW-0732">Signal</keyword>
<dbReference type="Gene3D" id="2.40.128.270">
    <property type="match status" value="1"/>
</dbReference>
<feature type="domain" description="DUF306" evidence="2">
    <location>
        <begin position="64"/>
        <end position="161"/>
    </location>
</feature>
<keyword evidence="4" id="KW-1185">Reference proteome</keyword>
<evidence type="ECO:0000313" key="3">
    <source>
        <dbReference type="EMBL" id="RRD89202.1"/>
    </source>
</evidence>
<dbReference type="STRING" id="1121352.GCA_000620925_01221"/>
<dbReference type="PANTHER" id="PTHR35535:SF2">
    <property type="entry name" value="DUF306 DOMAIN-CONTAINING PROTEIN"/>
    <property type="match status" value="1"/>
</dbReference>
<evidence type="ECO:0000313" key="4">
    <source>
        <dbReference type="Proteomes" id="UP000269923"/>
    </source>
</evidence>
<protein>
    <submittedName>
        <fullName evidence="3">META domain-containing protein</fullName>
    </submittedName>
</protein>
<gene>
    <name evidence="3" type="ORF">EII21_09625</name>
</gene>
<organism evidence="3 4">
    <name type="scientific">Conchiformibius steedae</name>
    <dbReference type="NCBI Taxonomy" id="153493"/>
    <lineage>
        <taxon>Bacteria</taxon>
        <taxon>Pseudomonadati</taxon>
        <taxon>Pseudomonadota</taxon>
        <taxon>Betaproteobacteria</taxon>
        <taxon>Neisseriales</taxon>
        <taxon>Neisseriaceae</taxon>
        <taxon>Conchiformibius</taxon>
    </lineage>
</organism>
<dbReference type="OrthoDB" id="8602292at2"/>
<proteinExistence type="predicted"/>
<dbReference type="Pfam" id="PF03724">
    <property type="entry name" value="META"/>
    <property type="match status" value="1"/>
</dbReference>
<sequence>MKHRCSSGQAAQSGAQSRFCCERRIAMMRFVSVVAAAWALSACAAPTPPNTAGTPQGEAALKRVWMLTKLDGFSKDRLVALKAEMNWINLPAAGAYMGCNRLMFQAKPQTDGKISFGPVAATRMYCAEQMDVESAFAAALSTVTHYQIQGHHLILRGSKGEMHFVAQDWD</sequence>
<dbReference type="InterPro" id="IPR038670">
    <property type="entry name" value="HslJ-like_sf"/>
</dbReference>
<comment type="caution">
    <text evidence="3">The sequence shown here is derived from an EMBL/GenBank/DDBJ whole genome shotgun (WGS) entry which is preliminary data.</text>
</comment>
<dbReference type="InterPro" id="IPR005184">
    <property type="entry name" value="DUF306_Meta_HslJ"/>
</dbReference>
<feature type="signal peptide" evidence="1">
    <location>
        <begin position="1"/>
        <end position="44"/>
    </location>
</feature>
<reference evidence="3 4" key="1">
    <citation type="submission" date="2018-11" db="EMBL/GenBank/DDBJ databases">
        <title>Genomes From Bacteria Associated with the Canine Oral Cavity: a Test Case for Automated Genome-Based Taxonomic Assignment.</title>
        <authorList>
            <person name="Coil D.A."/>
            <person name="Jospin G."/>
            <person name="Darling A.E."/>
            <person name="Wallis C."/>
            <person name="Davis I.J."/>
            <person name="Harris S."/>
            <person name="Eisen J.A."/>
            <person name="Holcombe L.J."/>
            <person name="O'Flynn C."/>
        </authorList>
    </citation>
    <scope>NUCLEOTIDE SEQUENCE [LARGE SCALE GENOMIC DNA]</scope>
    <source>
        <strain evidence="3 4">COT-280</strain>
    </source>
</reference>
<dbReference type="Proteomes" id="UP000269923">
    <property type="component" value="Unassembled WGS sequence"/>
</dbReference>
<name>A0A3P2A1B0_9NEIS</name>
<dbReference type="PANTHER" id="PTHR35535">
    <property type="entry name" value="HEAT SHOCK PROTEIN HSLJ"/>
    <property type="match status" value="1"/>
</dbReference>
<feature type="chain" id="PRO_5017937794" evidence="1">
    <location>
        <begin position="45"/>
        <end position="170"/>
    </location>
</feature>